<dbReference type="RefSeq" id="WP_114033451.1">
    <property type="nucleotide sequence ID" value="NZ_QOIL01000030.1"/>
</dbReference>
<evidence type="ECO:0000313" key="2">
    <source>
        <dbReference type="Proteomes" id="UP000253094"/>
    </source>
</evidence>
<keyword evidence="2" id="KW-1185">Reference proteome</keyword>
<proteinExistence type="predicted"/>
<protein>
    <submittedName>
        <fullName evidence="1">Uncharacterized protein</fullName>
    </submittedName>
</protein>
<evidence type="ECO:0000313" key="1">
    <source>
        <dbReference type="EMBL" id="RCG21114.1"/>
    </source>
</evidence>
<accession>A0A367ESP3</accession>
<dbReference type="EMBL" id="QOIL01000030">
    <property type="protein sequence ID" value="RCG21114.1"/>
    <property type="molecule type" value="Genomic_DNA"/>
</dbReference>
<sequence length="190" mass="20826">MTIFGNAHQVLQIAESIAGALGEFRAVLLRETEDQYSAVMLVSGDRRLMLQYATKGDAYIRNRLTISGVSPTDGKHYWNSGPCIRVNAARPAETLAKDIVRRLMPEYLRWLDKEILWQAEKQARKVRLAQEGERIAALIPGGSSISPKATTTGLASGSLLATCPSTQTTRAPSSTRCRCACVPAPFSWMT</sequence>
<reference evidence="1 2" key="1">
    <citation type="submission" date="2018-06" db="EMBL/GenBank/DDBJ databases">
        <title>Sphaerisporangium craniellae sp. nov., isolated from a marine sponge in the South China Sea.</title>
        <authorList>
            <person name="Li L."/>
        </authorList>
    </citation>
    <scope>NUCLEOTIDE SEQUENCE [LARGE SCALE GENOMIC DNA]</scope>
    <source>
        <strain evidence="1 2">CCTCC AA 208026</strain>
    </source>
</reference>
<dbReference type="OrthoDB" id="4243680at2"/>
<name>A0A367ESP3_9ACTN</name>
<organism evidence="1 2">
    <name type="scientific">Sphaerisporangium album</name>
    <dbReference type="NCBI Taxonomy" id="509200"/>
    <lineage>
        <taxon>Bacteria</taxon>
        <taxon>Bacillati</taxon>
        <taxon>Actinomycetota</taxon>
        <taxon>Actinomycetes</taxon>
        <taxon>Streptosporangiales</taxon>
        <taxon>Streptosporangiaceae</taxon>
        <taxon>Sphaerisporangium</taxon>
    </lineage>
</organism>
<dbReference type="Proteomes" id="UP000253094">
    <property type="component" value="Unassembled WGS sequence"/>
</dbReference>
<comment type="caution">
    <text evidence="1">The sequence shown here is derived from an EMBL/GenBank/DDBJ whole genome shotgun (WGS) entry which is preliminary data.</text>
</comment>
<gene>
    <name evidence="1" type="ORF">DQ384_36475</name>
</gene>
<dbReference type="AlphaFoldDB" id="A0A367ESP3"/>